<evidence type="ECO:0000259" key="6">
    <source>
        <dbReference type="PROSITE" id="PS50109"/>
    </source>
</evidence>
<dbReference type="Gene3D" id="1.10.287.130">
    <property type="match status" value="1"/>
</dbReference>
<keyword evidence="7" id="KW-0418">Kinase</keyword>
<sequence>MTSIMGAETTSQSDSRSADDAERNNVLELNQEIEAYRQKIFELNKLADIGQLSAGILHEIKNPVSFVNNFSRLSQGLVGEILEIIEKADSDKTEDDIADQKDLLETLSKNLLKINENGKRIERIIQGMLAQTRSDGPFLEPTDLNQLLEEYTKLAYQSLRGEDKDFNVSLNFTLDPQIGEINISRGEFGRVILNLVNNACYAINEKRKQEVAGFDPVIRVFSQKIGDQVEIRIIDNGIGIPPEIVSRLFQPFFTTKPPGKGTGLGLALTYSAIVETHKGKIEVTSTLGEITEFKITIPVL</sequence>
<evidence type="ECO:0000256" key="2">
    <source>
        <dbReference type="ARBA" id="ARBA00012438"/>
    </source>
</evidence>
<evidence type="ECO:0000313" key="7">
    <source>
        <dbReference type="EMBL" id="REA64190.1"/>
    </source>
</evidence>
<proteinExistence type="predicted"/>
<dbReference type="PROSITE" id="PS50109">
    <property type="entry name" value="HIS_KIN"/>
    <property type="match status" value="1"/>
</dbReference>
<comment type="caution">
    <text evidence="7">The sequence shown here is derived from an EMBL/GenBank/DDBJ whole genome shotgun (WGS) entry which is preliminary data.</text>
</comment>
<reference evidence="7 8" key="1">
    <citation type="submission" date="2018-07" db="EMBL/GenBank/DDBJ databases">
        <title>Dyadobacter roseus sp. nov., isolated from rose rhizosphere soil.</title>
        <authorList>
            <person name="Chen L."/>
        </authorList>
    </citation>
    <scope>NUCLEOTIDE SEQUENCE [LARGE SCALE GENOMIC DNA]</scope>
    <source>
        <strain evidence="7 8">RS19</strain>
    </source>
</reference>
<name>A0A3D8YI23_9BACT</name>
<dbReference type="InterPro" id="IPR003661">
    <property type="entry name" value="HisK_dim/P_dom"/>
</dbReference>
<feature type="region of interest" description="Disordered" evidence="5">
    <location>
        <begin position="1"/>
        <end position="21"/>
    </location>
</feature>
<evidence type="ECO:0000256" key="3">
    <source>
        <dbReference type="ARBA" id="ARBA00022553"/>
    </source>
</evidence>
<keyword evidence="4" id="KW-0175">Coiled coil</keyword>
<dbReference type="AlphaFoldDB" id="A0A3D8YI23"/>
<dbReference type="InterPro" id="IPR003594">
    <property type="entry name" value="HATPase_dom"/>
</dbReference>
<feature type="compositionally biased region" description="Polar residues" evidence="5">
    <location>
        <begin position="1"/>
        <end position="15"/>
    </location>
</feature>
<comment type="catalytic activity">
    <reaction evidence="1">
        <text>ATP + protein L-histidine = ADP + protein N-phospho-L-histidine.</text>
        <dbReference type="EC" id="2.7.13.3"/>
    </reaction>
</comment>
<dbReference type="PANTHER" id="PTHR43065:SF42">
    <property type="entry name" value="TWO-COMPONENT SENSOR PPRA"/>
    <property type="match status" value="1"/>
</dbReference>
<evidence type="ECO:0000256" key="1">
    <source>
        <dbReference type="ARBA" id="ARBA00000085"/>
    </source>
</evidence>
<feature type="coiled-coil region" evidence="4">
    <location>
        <begin position="90"/>
        <end position="117"/>
    </location>
</feature>
<dbReference type="InterPro" id="IPR004358">
    <property type="entry name" value="Sig_transdc_His_kin-like_C"/>
</dbReference>
<dbReference type="RefSeq" id="WP_115828798.1">
    <property type="nucleotide sequence ID" value="NZ_QNUL01000001.1"/>
</dbReference>
<dbReference type="SUPFAM" id="SSF55874">
    <property type="entry name" value="ATPase domain of HSP90 chaperone/DNA topoisomerase II/histidine kinase"/>
    <property type="match status" value="1"/>
</dbReference>
<protein>
    <recommendedName>
        <fullName evidence="2">histidine kinase</fullName>
        <ecNumber evidence="2">2.7.13.3</ecNumber>
    </recommendedName>
</protein>
<accession>A0A3D8YI23</accession>
<dbReference type="CDD" id="cd00082">
    <property type="entry name" value="HisKA"/>
    <property type="match status" value="1"/>
</dbReference>
<dbReference type="EMBL" id="QNUL01000001">
    <property type="protein sequence ID" value="REA64190.1"/>
    <property type="molecule type" value="Genomic_DNA"/>
</dbReference>
<evidence type="ECO:0000313" key="8">
    <source>
        <dbReference type="Proteomes" id="UP000256373"/>
    </source>
</evidence>
<dbReference type="EC" id="2.7.13.3" evidence="2"/>
<feature type="domain" description="Histidine kinase" evidence="6">
    <location>
        <begin position="55"/>
        <end position="300"/>
    </location>
</feature>
<organism evidence="7 8">
    <name type="scientific">Dyadobacter luteus</name>
    <dbReference type="NCBI Taxonomy" id="2259619"/>
    <lineage>
        <taxon>Bacteria</taxon>
        <taxon>Pseudomonadati</taxon>
        <taxon>Bacteroidota</taxon>
        <taxon>Cytophagia</taxon>
        <taxon>Cytophagales</taxon>
        <taxon>Spirosomataceae</taxon>
        <taxon>Dyadobacter</taxon>
    </lineage>
</organism>
<evidence type="ECO:0000256" key="5">
    <source>
        <dbReference type="SAM" id="MobiDB-lite"/>
    </source>
</evidence>
<keyword evidence="3" id="KW-0597">Phosphoprotein</keyword>
<dbReference type="OrthoDB" id="9806995at2"/>
<dbReference type="Proteomes" id="UP000256373">
    <property type="component" value="Unassembled WGS sequence"/>
</dbReference>
<dbReference type="InterPro" id="IPR005467">
    <property type="entry name" value="His_kinase_dom"/>
</dbReference>
<dbReference type="InterPro" id="IPR036890">
    <property type="entry name" value="HATPase_C_sf"/>
</dbReference>
<dbReference type="Pfam" id="PF02518">
    <property type="entry name" value="HATPase_c"/>
    <property type="match status" value="1"/>
</dbReference>
<dbReference type="PANTHER" id="PTHR43065">
    <property type="entry name" value="SENSOR HISTIDINE KINASE"/>
    <property type="match status" value="1"/>
</dbReference>
<evidence type="ECO:0000256" key="4">
    <source>
        <dbReference type="SAM" id="Coils"/>
    </source>
</evidence>
<keyword evidence="7" id="KW-0808">Transferase</keyword>
<dbReference type="Gene3D" id="3.30.565.10">
    <property type="entry name" value="Histidine kinase-like ATPase, C-terminal domain"/>
    <property type="match status" value="1"/>
</dbReference>
<gene>
    <name evidence="7" type="ORF">DSL64_01155</name>
</gene>
<dbReference type="PRINTS" id="PR00344">
    <property type="entry name" value="BCTRLSENSOR"/>
</dbReference>
<keyword evidence="8" id="KW-1185">Reference proteome</keyword>
<dbReference type="GO" id="GO:0000155">
    <property type="term" value="F:phosphorelay sensor kinase activity"/>
    <property type="evidence" value="ECO:0007669"/>
    <property type="project" value="InterPro"/>
</dbReference>
<dbReference type="SMART" id="SM00387">
    <property type="entry name" value="HATPase_c"/>
    <property type="match status" value="1"/>
</dbReference>